<keyword evidence="3" id="KW-1185">Reference proteome</keyword>
<protein>
    <submittedName>
        <fullName evidence="2">Uncharacterized protein</fullName>
    </submittedName>
</protein>
<dbReference type="Proteomes" id="UP000388235">
    <property type="component" value="Chromosome"/>
</dbReference>
<evidence type="ECO:0000256" key="1">
    <source>
        <dbReference type="ARBA" id="ARBA00022729"/>
    </source>
</evidence>
<dbReference type="NCBIfam" id="NF037995">
    <property type="entry name" value="TRAP_S1"/>
    <property type="match status" value="1"/>
</dbReference>
<gene>
    <name evidence="2" type="ORF">GH975_07855</name>
</gene>
<dbReference type="EMBL" id="CP045871">
    <property type="protein sequence ID" value="QGG80490.1"/>
    <property type="molecule type" value="Genomic_DNA"/>
</dbReference>
<evidence type="ECO:0000313" key="3">
    <source>
        <dbReference type="Proteomes" id="UP000388235"/>
    </source>
</evidence>
<dbReference type="OrthoDB" id="9771186at2"/>
<dbReference type="InterPro" id="IPR038404">
    <property type="entry name" value="TRAP_DctP_sf"/>
</dbReference>
<accession>A0A5Q2QF69</accession>
<dbReference type="AlphaFoldDB" id="A0A5Q2QF69"/>
<reference evidence="2 3" key="1">
    <citation type="submission" date="2019-11" db="EMBL/GenBank/DDBJ databases">
        <authorList>
            <person name="Khan S.A."/>
            <person name="Jeon C.O."/>
            <person name="Chun B.H."/>
        </authorList>
    </citation>
    <scope>NUCLEOTIDE SEQUENCE [LARGE SCALE GENOMIC DNA]</scope>
    <source>
        <strain evidence="2 3">IMCC 1097</strain>
    </source>
</reference>
<dbReference type="GO" id="GO:0055085">
    <property type="term" value="P:transmembrane transport"/>
    <property type="evidence" value="ECO:0007669"/>
    <property type="project" value="InterPro"/>
</dbReference>
<organism evidence="2 3">
    <name type="scientific">Litorivicinus lipolyticus</name>
    <dbReference type="NCBI Taxonomy" id="418701"/>
    <lineage>
        <taxon>Bacteria</taxon>
        <taxon>Pseudomonadati</taxon>
        <taxon>Pseudomonadota</taxon>
        <taxon>Gammaproteobacteria</taxon>
        <taxon>Oceanospirillales</taxon>
        <taxon>Litorivicinaceae</taxon>
        <taxon>Litorivicinus</taxon>
    </lineage>
</organism>
<proteinExistence type="predicted"/>
<name>A0A5Q2QF69_9GAMM</name>
<dbReference type="InterPro" id="IPR018389">
    <property type="entry name" value="DctP_fam"/>
</dbReference>
<dbReference type="Gene3D" id="3.40.190.170">
    <property type="entry name" value="Bacterial extracellular solute-binding protein, family 7"/>
    <property type="match status" value="1"/>
</dbReference>
<evidence type="ECO:0000313" key="2">
    <source>
        <dbReference type="EMBL" id="QGG80490.1"/>
    </source>
</evidence>
<dbReference type="SUPFAM" id="SSF53850">
    <property type="entry name" value="Periplasmic binding protein-like II"/>
    <property type="match status" value="1"/>
</dbReference>
<keyword evidence="1" id="KW-0732">Signal</keyword>
<dbReference type="KEGG" id="llp:GH975_07855"/>
<dbReference type="PANTHER" id="PTHR33376:SF5">
    <property type="entry name" value="EXTRACYTOPLASMIC SOLUTE RECEPTOR PROTEIN"/>
    <property type="match status" value="1"/>
</dbReference>
<sequence>MDRNSPCNYRFAWYTKNKSNNRAHDGAYLMIKPLKFSALAGVLAITMAGGVHAAPDHKLTFSTYWPTSYNYLIDPIFTFAEVVKERTGGRVEIEIFHSQQLFGGKEEFAALERGDIDMSAPMDTYNTGAIPELGIASMPFLWPSPRAMQTSLDAGLWDLGVSQAMEKRGVKVLNVAAGGPYQIYGNGFEIKQPSDLQGKKIAVSGTAASRAMELIGAAPTSMSSGDLYVALQRGTIDATSRPLITGIGRKLYEVLDNITVVNMSYFATALAINIDSWNKLPADIQAIMEEAANERGQQQLMLLEEYMADAKSLFEENNVNYHVATPAELASFKQAVDPVYDWWRAQVPEANAYIDFAQNNQ</sequence>
<dbReference type="Pfam" id="PF03480">
    <property type="entry name" value="DctP"/>
    <property type="match status" value="1"/>
</dbReference>
<dbReference type="PANTHER" id="PTHR33376">
    <property type="match status" value="1"/>
</dbReference>